<name>R4KQE3_9FIRM</name>
<organism evidence="2 3">
    <name type="scientific">Desulfoscipio gibsoniae DSM 7213</name>
    <dbReference type="NCBI Taxonomy" id="767817"/>
    <lineage>
        <taxon>Bacteria</taxon>
        <taxon>Bacillati</taxon>
        <taxon>Bacillota</taxon>
        <taxon>Clostridia</taxon>
        <taxon>Eubacteriales</taxon>
        <taxon>Desulfallaceae</taxon>
        <taxon>Desulfoscipio</taxon>
    </lineage>
</organism>
<dbReference type="KEGG" id="dgi:Desgi_2449"/>
<dbReference type="EMBL" id="CP003273">
    <property type="protein sequence ID" value="AGL01861.1"/>
    <property type="molecule type" value="Genomic_DNA"/>
</dbReference>
<dbReference type="RefSeq" id="WP_006523105.1">
    <property type="nucleotide sequence ID" value="NC_021184.1"/>
</dbReference>
<protein>
    <recommendedName>
        <fullName evidence="4">DUF4912 domain-containing protein</fullName>
    </recommendedName>
</protein>
<sequence length="242" mass="27294">MIATFTWVLGGALILVLLAVFLWSAHNKQKKPVPRQVPMVTREEFAEELAIPVTFPPQPAAKPNMPEIPWHYGMDRMVLMVRDPNWIFAYWEISATKQQEFSNQYGADAWSSSRSVLRVYDITGIDSFNGANANDFMDIPISDYVDSWHIDVARPNSTFCVDLGRLFPDGTFITLLRSNIVQTPSMAISNLLDEEWMWIEGIYRTITRLHMGSSPMVTEEVARGMGIIPLGISSPGLGNKKK</sequence>
<keyword evidence="3" id="KW-1185">Reference proteome</keyword>
<dbReference type="AlphaFoldDB" id="R4KQE3"/>
<evidence type="ECO:0008006" key="4">
    <source>
        <dbReference type="Google" id="ProtNLM"/>
    </source>
</evidence>
<keyword evidence="1" id="KW-1133">Transmembrane helix</keyword>
<accession>R4KQE3</accession>
<dbReference type="OrthoDB" id="9812700at2"/>
<proteinExistence type="predicted"/>
<evidence type="ECO:0000313" key="3">
    <source>
        <dbReference type="Proteomes" id="UP000013520"/>
    </source>
</evidence>
<dbReference type="eggNOG" id="COG3330">
    <property type="taxonomic scope" value="Bacteria"/>
</dbReference>
<keyword evidence="1" id="KW-0472">Membrane</keyword>
<dbReference type="Pfam" id="PF16258">
    <property type="entry name" value="DUF4912"/>
    <property type="match status" value="1"/>
</dbReference>
<gene>
    <name evidence="2" type="ORF">Desgi_2449</name>
</gene>
<evidence type="ECO:0000256" key="1">
    <source>
        <dbReference type="SAM" id="Phobius"/>
    </source>
</evidence>
<dbReference type="InterPro" id="IPR032585">
    <property type="entry name" value="DUF4912"/>
</dbReference>
<reference evidence="2 3" key="1">
    <citation type="submission" date="2012-01" db="EMBL/GenBank/DDBJ databases">
        <title>Complete sequence of Desulfotomaculum gibsoniae DSM 7213.</title>
        <authorList>
            <consortium name="US DOE Joint Genome Institute"/>
            <person name="Lucas S."/>
            <person name="Han J."/>
            <person name="Lapidus A."/>
            <person name="Cheng J.-F."/>
            <person name="Goodwin L."/>
            <person name="Pitluck S."/>
            <person name="Peters L."/>
            <person name="Ovchinnikova G."/>
            <person name="Teshima H."/>
            <person name="Detter J.C."/>
            <person name="Han C."/>
            <person name="Tapia R."/>
            <person name="Land M."/>
            <person name="Hauser L."/>
            <person name="Kyrpides N."/>
            <person name="Ivanova N."/>
            <person name="Pagani I."/>
            <person name="Parshina S."/>
            <person name="Plugge C."/>
            <person name="Muyzer G."/>
            <person name="Kuever J."/>
            <person name="Ivanova A."/>
            <person name="Nazina T."/>
            <person name="Klenk H.-P."/>
            <person name="Brambilla E."/>
            <person name="Spring S."/>
            <person name="Stams A.F."/>
            <person name="Woyke T."/>
        </authorList>
    </citation>
    <scope>NUCLEOTIDE SEQUENCE [LARGE SCALE GENOMIC DNA]</scope>
    <source>
        <strain evidence="2 3">DSM 7213</strain>
    </source>
</reference>
<dbReference type="STRING" id="767817.Desgi_2449"/>
<dbReference type="Proteomes" id="UP000013520">
    <property type="component" value="Chromosome"/>
</dbReference>
<feature type="transmembrane region" description="Helical" evidence="1">
    <location>
        <begin position="6"/>
        <end position="25"/>
    </location>
</feature>
<evidence type="ECO:0000313" key="2">
    <source>
        <dbReference type="EMBL" id="AGL01861.1"/>
    </source>
</evidence>
<keyword evidence="1" id="KW-0812">Transmembrane</keyword>
<dbReference type="HOGENOM" id="CLU_1136598_0_0_9"/>